<dbReference type="EMBL" id="JSXS01000096">
    <property type="protein sequence ID" value="KIL30768.1"/>
    <property type="molecule type" value="Genomic_DNA"/>
</dbReference>
<evidence type="ECO:0000256" key="2">
    <source>
        <dbReference type="SAM" id="SignalP"/>
    </source>
</evidence>
<reference evidence="3 4" key="1">
    <citation type="submission" date="2014-11" db="EMBL/GenBank/DDBJ databases">
        <title>Draft Genome Sequences of Nine Bacillus subtilis Strains that Form Spores with High Heat-Resistance.</title>
        <authorList>
            <person name="Krawcyk A.O."/>
            <person name="Berendsen E.M."/>
            <person name="de Jong A."/>
            <person name="Holsappel S."/>
            <person name="Eijlander R.T."/>
            <person name="Wells-Bennik M."/>
            <person name="Kuipers O.P."/>
        </authorList>
    </citation>
    <scope>NUCLEOTIDE SEQUENCE [LARGE SCALE GENOMIC DNA]</scope>
    <source>
        <strain evidence="3 4">B4067</strain>
    </source>
</reference>
<dbReference type="EC" id="3.4.21.19" evidence="3"/>
<dbReference type="AlphaFoldDB" id="A0ABD3ZRH1"/>
<proteinExistence type="predicted"/>
<feature type="region of interest" description="Disordered" evidence="1">
    <location>
        <begin position="35"/>
        <end position="75"/>
    </location>
</feature>
<comment type="caution">
    <text evidence="3">The sequence shown here is derived from an EMBL/GenBank/DDBJ whole genome shotgun (WGS) entry which is preliminary data.</text>
</comment>
<dbReference type="Proteomes" id="UP000031970">
    <property type="component" value="Unassembled WGS sequence"/>
</dbReference>
<feature type="chain" id="PRO_5044849469" evidence="2">
    <location>
        <begin position="35"/>
        <end position="134"/>
    </location>
</feature>
<organism evidence="3 4">
    <name type="scientific">Bacillus subtilis subsp. subtilis</name>
    <dbReference type="NCBI Taxonomy" id="135461"/>
    <lineage>
        <taxon>Bacteria</taxon>
        <taxon>Bacillati</taxon>
        <taxon>Bacillota</taxon>
        <taxon>Bacilli</taxon>
        <taxon>Bacillales</taxon>
        <taxon>Bacillaceae</taxon>
        <taxon>Bacillus</taxon>
    </lineage>
</organism>
<evidence type="ECO:0000313" key="3">
    <source>
        <dbReference type="EMBL" id="KIL30768.1"/>
    </source>
</evidence>
<dbReference type="GO" id="GO:0016787">
    <property type="term" value="F:hydrolase activity"/>
    <property type="evidence" value="ECO:0007669"/>
    <property type="project" value="UniProtKB-KW"/>
</dbReference>
<dbReference type="InterPro" id="IPR043504">
    <property type="entry name" value="Peptidase_S1_PA_chymotrypsin"/>
</dbReference>
<accession>A0ABD3ZRH1</accession>
<gene>
    <name evidence="3" type="ORF">B4067_0228</name>
</gene>
<sequence length="134" mass="14455">MKLVPRFRKQWFAYLTVLCLALAAAVSFGVPAKAAENPQTSVSNTGKEADATKNQTSKADQVSAPYEGTGKTSKSLYGGQTELEKNIQTLQPSSIIGTDERTRISSTTSFPYRATVQLSIKYPNTSSTYGCTGF</sequence>
<keyword evidence="2" id="KW-0732">Signal</keyword>
<evidence type="ECO:0000256" key="1">
    <source>
        <dbReference type="SAM" id="MobiDB-lite"/>
    </source>
</evidence>
<name>A0ABD3ZRH1_BACIU</name>
<dbReference type="Gene3D" id="2.40.10.10">
    <property type="entry name" value="Trypsin-like serine proteases"/>
    <property type="match status" value="2"/>
</dbReference>
<keyword evidence="3" id="KW-0378">Hydrolase</keyword>
<feature type="compositionally biased region" description="Polar residues" evidence="1">
    <location>
        <begin position="37"/>
        <end position="60"/>
    </location>
</feature>
<feature type="signal peptide" evidence="2">
    <location>
        <begin position="1"/>
        <end position="34"/>
    </location>
</feature>
<protein>
    <submittedName>
        <fullName evidence="3">Glutamyl endopeptidase, blaSE</fullName>
        <ecNumber evidence="3">3.4.21.19</ecNumber>
    </submittedName>
</protein>
<evidence type="ECO:0000313" key="4">
    <source>
        <dbReference type="Proteomes" id="UP000031970"/>
    </source>
</evidence>